<proteinExistence type="predicted"/>
<keyword evidence="1" id="KW-1133">Transmembrane helix</keyword>
<sequence length="126" mass="14699">MHEFQSKKIRRPFFYSNVFFAIVVILGAVLIRGLWGVYHKYTIANSRFEEAFQHQQALVESYDKLEREVARLETPEGVEAEIRTNFRMAKENEKLIVVVEDGISKEEADKPAPSIWQKIRGWIGLD</sequence>
<keyword evidence="1" id="KW-0472">Membrane</keyword>
<name>A0A1G2N6Z1_9BACT</name>
<dbReference type="InterPro" id="IPR007060">
    <property type="entry name" value="FtsL/DivIC"/>
</dbReference>
<evidence type="ECO:0000256" key="1">
    <source>
        <dbReference type="SAM" id="Phobius"/>
    </source>
</evidence>
<comment type="caution">
    <text evidence="2">The sequence shown here is derived from an EMBL/GenBank/DDBJ whole genome shotgun (WGS) entry which is preliminary data.</text>
</comment>
<accession>A0A1G2N6Z1</accession>
<dbReference type="Pfam" id="PF04977">
    <property type="entry name" value="DivIC"/>
    <property type="match status" value="1"/>
</dbReference>
<gene>
    <name evidence="2" type="ORF">A2928_02055</name>
</gene>
<evidence type="ECO:0000313" key="2">
    <source>
        <dbReference type="EMBL" id="OHA31885.1"/>
    </source>
</evidence>
<feature type="transmembrane region" description="Helical" evidence="1">
    <location>
        <begin position="12"/>
        <end position="35"/>
    </location>
</feature>
<dbReference type="Proteomes" id="UP000176221">
    <property type="component" value="Unassembled WGS sequence"/>
</dbReference>
<protein>
    <submittedName>
        <fullName evidence="2">Uncharacterized protein</fullName>
    </submittedName>
</protein>
<organism evidence="2 3">
    <name type="scientific">Candidatus Taylorbacteria bacterium RIFCSPLOWO2_01_FULL_45_15b</name>
    <dbReference type="NCBI Taxonomy" id="1802319"/>
    <lineage>
        <taxon>Bacteria</taxon>
        <taxon>Candidatus Tayloriibacteriota</taxon>
    </lineage>
</organism>
<reference evidence="2 3" key="1">
    <citation type="journal article" date="2016" name="Nat. Commun.">
        <title>Thousands of microbial genomes shed light on interconnected biogeochemical processes in an aquifer system.</title>
        <authorList>
            <person name="Anantharaman K."/>
            <person name="Brown C.T."/>
            <person name="Hug L.A."/>
            <person name="Sharon I."/>
            <person name="Castelle C.J."/>
            <person name="Probst A.J."/>
            <person name="Thomas B.C."/>
            <person name="Singh A."/>
            <person name="Wilkins M.J."/>
            <person name="Karaoz U."/>
            <person name="Brodie E.L."/>
            <person name="Williams K.H."/>
            <person name="Hubbard S.S."/>
            <person name="Banfield J.F."/>
        </authorList>
    </citation>
    <scope>NUCLEOTIDE SEQUENCE [LARGE SCALE GENOMIC DNA]</scope>
</reference>
<evidence type="ECO:0000313" key="3">
    <source>
        <dbReference type="Proteomes" id="UP000176221"/>
    </source>
</evidence>
<dbReference type="AlphaFoldDB" id="A0A1G2N6Z1"/>
<keyword evidence="1" id="KW-0812">Transmembrane</keyword>
<dbReference type="EMBL" id="MHRX01000057">
    <property type="protein sequence ID" value="OHA31885.1"/>
    <property type="molecule type" value="Genomic_DNA"/>
</dbReference>